<dbReference type="Gene3D" id="3.40.50.720">
    <property type="entry name" value="NAD(P)-binding Rossmann-like Domain"/>
    <property type="match status" value="1"/>
</dbReference>
<dbReference type="AlphaFoldDB" id="A0A7C9JUD3"/>
<protein>
    <submittedName>
        <fullName evidence="3">SDR family NAD(P)-dependent oxidoreductase</fullName>
    </submittedName>
</protein>
<reference evidence="3 4" key="1">
    <citation type="submission" date="2020-01" db="EMBL/GenBank/DDBJ databases">
        <title>Herbidospora sp. NEAU-GS84 nov., a novel actinomycete isolated from soil.</title>
        <authorList>
            <person name="Han L."/>
        </authorList>
    </citation>
    <scope>NUCLEOTIDE SEQUENCE [LARGE SCALE GENOMIC DNA]</scope>
    <source>
        <strain evidence="3 4">NEAU-GS84</strain>
    </source>
</reference>
<evidence type="ECO:0000313" key="4">
    <source>
        <dbReference type="Proteomes" id="UP000479526"/>
    </source>
</evidence>
<gene>
    <name evidence="3" type="ORF">GT755_14510</name>
</gene>
<proteinExistence type="inferred from homology"/>
<name>A0A7C9JUD3_9ACTN</name>
<accession>A0A7C9JUD3</accession>
<dbReference type="InterPro" id="IPR002347">
    <property type="entry name" value="SDR_fam"/>
</dbReference>
<dbReference type="Pfam" id="PF00106">
    <property type="entry name" value="adh_short"/>
    <property type="match status" value="1"/>
</dbReference>
<sequence>MTEPGTVLITGPTRNLGRHAVLAMARRPAGRRPDLLLVGRAGPDLTAVADEARAHGAVVHEIGCDLSRLADVRAAAATVRALLTAGAVRPLRALVANAGAMSADTRRASSDGYEMTFAVNHLAHAQLIGDLLGSFTTPARVVLLGSNTYHANFWRRLLGVPEAEWADPVELARPAAGERAPGLTAFGVAYSNAKLAILYYAHELQRRVGDGINVAVFEPGWMPGTALGRGAPRAVRAMSRALGRVPGVSTPRRSGPLLAALALDDRWAHLREGAFVVKTRPAEVRPVAHDPGRERRLWEATTELLERAGASKA</sequence>
<keyword evidence="4" id="KW-1185">Reference proteome</keyword>
<dbReference type="InterPro" id="IPR036291">
    <property type="entry name" value="NAD(P)-bd_dom_sf"/>
</dbReference>
<evidence type="ECO:0000313" key="3">
    <source>
        <dbReference type="EMBL" id="NAS22899.1"/>
    </source>
</evidence>
<dbReference type="GO" id="GO:0016491">
    <property type="term" value="F:oxidoreductase activity"/>
    <property type="evidence" value="ECO:0007669"/>
    <property type="project" value="UniProtKB-KW"/>
</dbReference>
<dbReference type="Proteomes" id="UP000479526">
    <property type="component" value="Unassembled WGS sequence"/>
</dbReference>
<comment type="similarity">
    <text evidence="1">Belongs to the short-chain dehydrogenases/reductases (SDR) family.</text>
</comment>
<organism evidence="3 4">
    <name type="scientific">Herbidospora solisilvae</name>
    <dbReference type="NCBI Taxonomy" id="2696284"/>
    <lineage>
        <taxon>Bacteria</taxon>
        <taxon>Bacillati</taxon>
        <taxon>Actinomycetota</taxon>
        <taxon>Actinomycetes</taxon>
        <taxon>Streptosporangiales</taxon>
        <taxon>Streptosporangiaceae</taxon>
        <taxon>Herbidospora</taxon>
    </lineage>
</organism>
<evidence type="ECO:0000256" key="1">
    <source>
        <dbReference type="ARBA" id="ARBA00006484"/>
    </source>
</evidence>
<keyword evidence="2" id="KW-0560">Oxidoreductase</keyword>
<dbReference type="SUPFAM" id="SSF51735">
    <property type="entry name" value="NAD(P)-binding Rossmann-fold domains"/>
    <property type="match status" value="1"/>
</dbReference>
<comment type="caution">
    <text evidence="3">The sequence shown here is derived from an EMBL/GenBank/DDBJ whole genome shotgun (WGS) entry which is preliminary data.</text>
</comment>
<dbReference type="PANTHER" id="PTHR24320:SF148">
    <property type="entry name" value="NAD(P)-BINDING ROSSMANN-FOLD SUPERFAMILY PROTEIN"/>
    <property type="match status" value="1"/>
</dbReference>
<evidence type="ECO:0000256" key="2">
    <source>
        <dbReference type="ARBA" id="ARBA00023002"/>
    </source>
</evidence>
<dbReference type="PRINTS" id="PR00081">
    <property type="entry name" value="GDHRDH"/>
</dbReference>
<dbReference type="EMBL" id="WXEW01000004">
    <property type="protein sequence ID" value="NAS22899.1"/>
    <property type="molecule type" value="Genomic_DNA"/>
</dbReference>
<dbReference type="RefSeq" id="WP_161480240.1">
    <property type="nucleotide sequence ID" value="NZ_WXEW01000004.1"/>
</dbReference>
<dbReference type="PANTHER" id="PTHR24320">
    <property type="entry name" value="RETINOL DEHYDROGENASE"/>
    <property type="match status" value="1"/>
</dbReference>